<dbReference type="KEGG" id="cvn:111101577"/>
<organism evidence="3 4">
    <name type="scientific">Crassostrea virginica</name>
    <name type="common">Eastern oyster</name>
    <dbReference type="NCBI Taxonomy" id="6565"/>
    <lineage>
        <taxon>Eukaryota</taxon>
        <taxon>Metazoa</taxon>
        <taxon>Spiralia</taxon>
        <taxon>Lophotrochozoa</taxon>
        <taxon>Mollusca</taxon>
        <taxon>Bivalvia</taxon>
        <taxon>Autobranchia</taxon>
        <taxon>Pteriomorphia</taxon>
        <taxon>Ostreida</taxon>
        <taxon>Ostreoidea</taxon>
        <taxon>Ostreidae</taxon>
        <taxon>Crassostrea</taxon>
    </lineage>
</organism>
<keyword evidence="1" id="KW-0812">Transmembrane</keyword>
<name>A0A8B8AF64_CRAVI</name>
<accession>A0A8B8AF64</accession>
<proteinExistence type="predicted"/>
<dbReference type="OrthoDB" id="6210746at2759"/>
<feature type="transmembrane region" description="Helical" evidence="1">
    <location>
        <begin position="269"/>
        <end position="292"/>
    </location>
</feature>
<dbReference type="GeneID" id="111101577"/>
<feature type="chain" id="PRO_5034434647" evidence="2">
    <location>
        <begin position="23"/>
        <end position="470"/>
    </location>
</feature>
<keyword evidence="1" id="KW-0472">Membrane</keyword>
<dbReference type="RefSeq" id="XP_022289815.1">
    <property type="nucleotide sequence ID" value="XM_022434107.1"/>
</dbReference>
<evidence type="ECO:0000313" key="4">
    <source>
        <dbReference type="RefSeq" id="XP_022289815.1"/>
    </source>
</evidence>
<evidence type="ECO:0000256" key="1">
    <source>
        <dbReference type="SAM" id="Phobius"/>
    </source>
</evidence>
<evidence type="ECO:0000256" key="2">
    <source>
        <dbReference type="SAM" id="SignalP"/>
    </source>
</evidence>
<protein>
    <submittedName>
        <fullName evidence="4">Uncharacterized protein LOC111101577</fullName>
    </submittedName>
</protein>
<keyword evidence="1" id="KW-1133">Transmembrane helix</keyword>
<dbReference type="AlphaFoldDB" id="A0A8B8AF64"/>
<keyword evidence="2" id="KW-0732">Signal</keyword>
<dbReference type="Proteomes" id="UP000694844">
    <property type="component" value="Chromosome 6"/>
</dbReference>
<evidence type="ECO:0000313" key="3">
    <source>
        <dbReference type="Proteomes" id="UP000694844"/>
    </source>
</evidence>
<gene>
    <name evidence="4" type="primary">LOC111101577</name>
</gene>
<sequence>MINFNFVYLLWMYLKIIGFVDCCTVSDFGYVENAFLSCPTNDSCEAQCYRGYIFPTGKTFMNYTCQEGLSETVSCKRIPVVLIEYMATWEFYNVPPNECDNISILLSDSAEIQGNMTKLCNTLNVFVTISFAYTTLTMQVYTRFSGAYYNYTSTTDLDNCISLHLDYVKNQSSPSISLIFDNVTCRNETVNHTLLHDWQESDRQRHCPAGTELKNVTVTQSTENNIEYYCEEPSTSTDSISETTVVNLTSVYFNSTKGAIEFTFERRTLYYVIASVVGTLILLTIITILVASRKTRSFKTLREQVQGNEMTELEMSFGTPFKGILIENEFYQSADDDAFVIKDDIPIVSNDIGEYSTALPYSKVEMSELESEDKNYSYATPLNQVNKNVSNDVTDEESNLQANRNQFSNEKNCENPPIVENSRVVFTKENREELNSLDAALSVLDEWIEENKVTRDSCQYTLVDKTFKTA</sequence>
<keyword evidence="3" id="KW-1185">Reference proteome</keyword>
<feature type="signal peptide" evidence="2">
    <location>
        <begin position="1"/>
        <end position="22"/>
    </location>
</feature>
<reference evidence="4" key="1">
    <citation type="submission" date="2025-08" db="UniProtKB">
        <authorList>
            <consortium name="RefSeq"/>
        </authorList>
    </citation>
    <scope>IDENTIFICATION</scope>
    <source>
        <tissue evidence="4">Whole sample</tissue>
    </source>
</reference>